<organism evidence="2 3">
    <name type="scientific">Candidatus Segetimicrobium genomatis</name>
    <dbReference type="NCBI Taxonomy" id="2569760"/>
    <lineage>
        <taxon>Bacteria</taxon>
        <taxon>Bacillati</taxon>
        <taxon>Candidatus Sysuimicrobiota</taxon>
        <taxon>Candidatus Sysuimicrobiia</taxon>
        <taxon>Candidatus Sysuimicrobiales</taxon>
        <taxon>Candidatus Segetimicrobiaceae</taxon>
        <taxon>Candidatus Segetimicrobium</taxon>
    </lineage>
</organism>
<dbReference type="Gene3D" id="3.40.50.2000">
    <property type="entry name" value="Glycogen Phosphorylase B"/>
    <property type="match status" value="2"/>
</dbReference>
<dbReference type="GO" id="GO:0016757">
    <property type="term" value="F:glycosyltransferase activity"/>
    <property type="evidence" value="ECO:0007669"/>
    <property type="project" value="TreeGrafter"/>
</dbReference>
<dbReference type="PANTHER" id="PTHR12526:SF600">
    <property type="entry name" value="GLYCOSYL TRANSFERASE GROUP 1"/>
    <property type="match status" value="1"/>
</dbReference>
<sequence>MGWRAPGPPPLSRVALGPVERRRPARLPQRRTWADLLSSLRRRSATVRRPRDGRSTAGGLSEMRILWVKVGGLWPLNTGGRLRSFHMISELARRHRVTLLTTHRPGEDPRELATRLSSCERVVSFPYAPAKHESWRFALAVLRSWVSTLPADLWKWRVAPLRAEAVRLVKAREVDLCVADFLLAIPNVQLRGPVPVLFFEHNVEHTIWQRLWQVETRWWRRPLLAVEWRKMRRYEARACRRSTVTIAVSETDRALLAAGAPSASVFAVPTGVDVAYFAPNGRAEVPGHLVFTGSMDWYPNEDAIVYFLETILPLVRREMSGVSLTIAGRNPSPRVLRAAGQAGVKITGTVDDIRPYIAEAAVYVVPLRVGGGTRLKIFEALAMAKAVVSTPVGAEGLPLQPGEHFLRAEDPAEFARAVTSLLRDPARRRALGAAGRRLVEERYSWARVAREFEAKCEEAFTNAS</sequence>
<keyword evidence="2" id="KW-0808">Transferase</keyword>
<feature type="domain" description="Glycosyltransferase subfamily 4-like N-terminal" evidence="1">
    <location>
        <begin position="86"/>
        <end position="275"/>
    </location>
</feature>
<dbReference type="SUPFAM" id="SSF53756">
    <property type="entry name" value="UDP-Glycosyltransferase/glycogen phosphorylase"/>
    <property type="match status" value="1"/>
</dbReference>
<name>A0A537JNR1_9BACT</name>
<dbReference type="PANTHER" id="PTHR12526">
    <property type="entry name" value="GLYCOSYLTRANSFERASE"/>
    <property type="match status" value="1"/>
</dbReference>
<reference evidence="2 3" key="1">
    <citation type="journal article" date="2019" name="Nat. Microbiol.">
        <title>Mediterranean grassland soil C-N compound turnover is dependent on rainfall and depth, and is mediated by genomically divergent microorganisms.</title>
        <authorList>
            <person name="Diamond S."/>
            <person name="Andeer P.F."/>
            <person name="Li Z."/>
            <person name="Crits-Christoph A."/>
            <person name="Burstein D."/>
            <person name="Anantharaman K."/>
            <person name="Lane K.R."/>
            <person name="Thomas B.C."/>
            <person name="Pan C."/>
            <person name="Northen T.R."/>
            <person name="Banfield J.F."/>
        </authorList>
    </citation>
    <scope>NUCLEOTIDE SEQUENCE [LARGE SCALE GENOMIC DNA]</scope>
    <source>
        <strain evidence="2">NP_7</strain>
    </source>
</reference>
<dbReference type="EMBL" id="VBAO01000001">
    <property type="protein sequence ID" value="TMI85149.1"/>
    <property type="molecule type" value="Genomic_DNA"/>
</dbReference>
<dbReference type="Proteomes" id="UP000320048">
    <property type="component" value="Unassembled WGS sequence"/>
</dbReference>
<dbReference type="AlphaFoldDB" id="A0A537JNR1"/>
<comment type="caution">
    <text evidence="2">The sequence shown here is derived from an EMBL/GenBank/DDBJ whole genome shotgun (WGS) entry which is preliminary data.</text>
</comment>
<dbReference type="CDD" id="cd03801">
    <property type="entry name" value="GT4_PimA-like"/>
    <property type="match status" value="1"/>
</dbReference>
<gene>
    <name evidence="2" type="ORF">E6H04_00085</name>
</gene>
<evidence type="ECO:0000313" key="2">
    <source>
        <dbReference type="EMBL" id="TMI85149.1"/>
    </source>
</evidence>
<evidence type="ECO:0000259" key="1">
    <source>
        <dbReference type="Pfam" id="PF13439"/>
    </source>
</evidence>
<dbReference type="InterPro" id="IPR028098">
    <property type="entry name" value="Glyco_trans_4-like_N"/>
</dbReference>
<proteinExistence type="predicted"/>
<evidence type="ECO:0000313" key="3">
    <source>
        <dbReference type="Proteomes" id="UP000320048"/>
    </source>
</evidence>
<dbReference type="Pfam" id="PF13692">
    <property type="entry name" value="Glyco_trans_1_4"/>
    <property type="match status" value="1"/>
</dbReference>
<protein>
    <submittedName>
        <fullName evidence="2">Glycosyltransferase</fullName>
    </submittedName>
</protein>
<dbReference type="Pfam" id="PF13439">
    <property type="entry name" value="Glyco_transf_4"/>
    <property type="match status" value="1"/>
</dbReference>
<accession>A0A537JNR1</accession>